<keyword evidence="4" id="KW-1185">Reference proteome</keyword>
<feature type="transmembrane region" description="Helical" evidence="1">
    <location>
        <begin position="244"/>
        <end position="265"/>
    </location>
</feature>
<protein>
    <recommendedName>
        <fullName evidence="2">DUF4349 domain-containing protein</fullName>
    </recommendedName>
</protein>
<keyword evidence="1" id="KW-0472">Membrane</keyword>
<evidence type="ECO:0000259" key="2">
    <source>
        <dbReference type="Pfam" id="PF14257"/>
    </source>
</evidence>
<dbReference type="Pfam" id="PF14257">
    <property type="entry name" value="DUF4349"/>
    <property type="match status" value="1"/>
</dbReference>
<dbReference type="Proteomes" id="UP001500212">
    <property type="component" value="Unassembled WGS sequence"/>
</dbReference>
<evidence type="ECO:0000313" key="3">
    <source>
        <dbReference type="EMBL" id="GAA4611600.1"/>
    </source>
</evidence>
<reference evidence="4" key="1">
    <citation type="journal article" date="2019" name="Int. J. Syst. Evol. Microbiol.">
        <title>The Global Catalogue of Microorganisms (GCM) 10K type strain sequencing project: providing services to taxonomists for standard genome sequencing and annotation.</title>
        <authorList>
            <consortium name="The Broad Institute Genomics Platform"/>
            <consortium name="The Broad Institute Genome Sequencing Center for Infectious Disease"/>
            <person name="Wu L."/>
            <person name="Ma J."/>
        </authorList>
    </citation>
    <scope>NUCLEOTIDE SEQUENCE [LARGE SCALE GENOMIC DNA]</scope>
    <source>
        <strain evidence="4">JCM 17938</strain>
    </source>
</reference>
<proteinExistence type="predicted"/>
<dbReference type="InterPro" id="IPR025645">
    <property type="entry name" value="DUF4349"/>
</dbReference>
<sequence length="282" mass="28626">MTVLLIGGCAGSGGSSGANGAARSGAAGAAALRGPGGGGAAKTAEAANLAPAQAIVYTASVTVRAGDVTAAASRAKQIVTGAGGYVGSEDAEETSSGSRPGTTITFKVPAARYTEVLDRLGSAQIGRRTSLQQHAEDVTQEVADVDSRVASAKATLASFRALLAKATTVSEVIRVEQEISQREADLESLQARQRTLARQTAYATVTLRVDGGGAPAKRRTHGFTGGLAAGWRAFTAFVGTLTLALGWALPFLVVAAVIGLPVYGLRRRRRLSRPGAEPQGPA</sequence>
<evidence type="ECO:0000256" key="1">
    <source>
        <dbReference type="SAM" id="Phobius"/>
    </source>
</evidence>
<keyword evidence="1" id="KW-1133">Transmembrane helix</keyword>
<organism evidence="3 4">
    <name type="scientific">Actinoallomurus liliacearum</name>
    <dbReference type="NCBI Taxonomy" id="1080073"/>
    <lineage>
        <taxon>Bacteria</taxon>
        <taxon>Bacillati</taxon>
        <taxon>Actinomycetota</taxon>
        <taxon>Actinomycetes</taxon>
        <taxon>Streptosporangiales</taxon>
        <taxon>Thermomonosporaceae</taxon>
        <taxon>Actinoallomurus</taxon>
    </lineage>
</organism>
<feature type="domain" description="DUF4349" evidence="2">
    <location>
        <begin position="53"/>
        <end position="262"/>
    </location>
</feature>
<name>A0ABP8TP91_9ACTN</name>
<gene>
    <name evidence="3" type="ORF">GCM10023195_49230</name>
</gene>
<dbReference type="EMBL" id="BAABHJ010000017">
    <property type="protein sequence ID" value="GAA4611600.1"/>
    <property type="molecule type" value="Genomic_DNA"/>
</dbReference>
<keyword evidence="1" id="KW-0812">Transmembrane</keyword>
<accession>A0ABP8TP91</accession>
<comment type="caution">
    <text evidence="3">The sequence shown here is derived from an EMBL/GenBank/DDBJ whole genome shotgun (WGS) entry which is preliminary data.</text>
</comment>
<evidence type="ECO:0000313" key="4">
    <source>
        <dbReference type="Proteomes" id="UP001500212"/>
    </source>
</evidence>